<organism evidence="2 3">
    <name type="scientific">Pomacea canaliculata</name>
    <name type="common">Golden apple snail</name>
    <dbReference type="NCBI Taxonomy" id="400727"/>
    <lineage>
        <taxon>Eukaryota</taxon>
        <taxon>Metazoa</taxon>
        <taxon>Spiralia</taxon>
        <taxon>Lophotrochozoa</taxon>
        <taxon>Mollusca</taxon>
        <taxon>Gastropoda</taxon>
        <taxon>Caenogastropoda</taxon>
        <taxon>Architaenioglossa</taxon>
        <taxon>Ampullarioidea</taxon>
        <taxon>Ampullariidae</taxon>
        <taxon>Pomacea</taxon>
    </lineage>
</organism>
<dbReference type="Proteomes" id="UP000245119">
    <property type="component" value="Linkage Group LG9"/>
</dbReference>
<feature type="compositionally biased region" description="Basic residues" evidence="1">
    <location>
        <begin position="391"/>
        <end position="409"/>
    </location>
</feature>
<gene>
    <name evidence="2" type="ORF">C0Q70_15116</name>
</gene>
<proteinExistence type="predicted"/>
<keyword evidence="3" id="KW-1185">Reference proteome</keyword>
<dbReference type="EMBL" id="PZQS01000009">
    <property type="protein sequence ID" value="PVD24632.1"/>
    <property type="molecule type" value="Genomic_DNA"/>
</dbReference>
<dbReference type="OrthoDB" id="10072259at2759"/>
<feature type="compositionally biased region" description="Basic residues" evidence="1">
    <location>
        <begin position="428"/>
        <end position="438"/>
    </location>
</feature>
<accession>A0A2T7NTZ0</accession>
<dbReference type="AlphaFoldDB" id="A0A2T7NTZ0"/>
<feature type="region of interest" description="Disordered" evidence="1">
    <location>
        <begin position="459"/>
        <end position="483"/>
    </location>
</feature>
<feature type="compositionally biased region" description="Low complexity" evidence="1">
    <location>
        <begin position="469"/>
        <end position="483"/>
    </location>
</feature>
<evidence type="ECO:0000313" key="2">
    <source>
        <dbReference type="EMBL" id="PVD24632.1"/>
    </source>
</evidence>
<feature type="region of interest" description="Disordered" evidence="1">
    <location>
        <begin position="386"/>
        <end position="443"/>
    </location>
</feature>
<comment type="caution">
    <text evidence="2">The sequence shown here is derived from an EMBL/GenBank/DDBJ whole genome shotgun (WGS) entry which is preliminary data.</text>
</comment>
<dbReference type="STRING" id="400727.A0A2T7NTZ0"/>
<reference evidence="2 3" key="1">
    <citation type="submission" date="2018-04" db="EMBL/GenBank/DDBJ databases">
        <title>The genome of golden apple snail Pomacea canaliculata provides insight into stress tolerance and invasive adaptation.</title>
        <authorList>
            <person name="Liu C."/>
            <person name="Liu B."/>
            <person name="Ren Y."/>
            <person name="Zhang Y."/>
            <person name="Wang H."/>
            <person name="Li S."/>
            <person name="Jiang F."/>
            <person name="Yin L."/>
            <person name="Zhang G."/>
            <person name="Qian W."/>
            <person name="Fan W."/>
        </authorList>
    </citation>
    <scope>NUCLEOTIDE SEQUENCE [LARGE SCALE GENOMIC DNA]</scope>
    <source>
        <strain evidence="2">SZHN2017</strain>
        <tissue evidence="2">Muscle</tissue>
    </source>
</reference>
<sequence>MGDLFINFDLSIASIILTPIPKKTAELKHLQSQQQTQDREEDAKRLARTVCQELHSPNLTVKNKLEEILEVAHETSKQQCQQLNQYKKQMTNQGKQYVESKNANQRLIKDMEKRLLKEITNFCSTVQQQEQKWQSSLQELLAEAAMSQKQDIKQFLEKLCSSDRKGDSKQRAAADTQVLTQTIRKEIQLLLTKQAKTVEKCVQDLLKHQLYDQGQQLKNLQAALVTDMTLSVEAAARHFSSDLVMPLSLPKFEKKMEEHHADLKHQLEELHHRHLQEVLRIQNELKSQCRQPLPTHTTSQKCSEESTGIYPYMAKGTARISPLSKSDQATLFCKAKPSPVVAVLPQKQVDRIPTPFTSGAHIVHKAQTLPFSDGIEEISNANLKNAAIEKKQKKRKKSSSSKKKSRSKKKCQETPVSNKPALSAVSHKVSKNKRKLTAARRIPNNGLTLATDISSLMLKSQRPKNQQNSPSKASSTISSPSVSLTEVVVVRRSRWHTKSTVQKQPSIGFGGDDITDILSTPWLQNKE</sequence>
<feature type="compositionally biased region" description="Polar residues" evidence="1">
    <location>
        <begin position="459"/>
        <end position="468"/>
    </location>
</feature>
<name>A0A2T7NTZ0_POMCA</name>
<evidence type="ECO:0000313" key="3">
    <source>
        <dbReference type="Proteomes" id="UP000245119"/>
    </source>
</evidence>
<protein>
    <submittedName>
        <fullName evidence="2">Uncharacterized protein</fullName>
    </submittedName>
</protein>
<evidence type="ECO:0000256" key="1">
    <source>
        <dbReference type="SAM" id="MobiDB-lite"/>
    </source>
</evidence>